<dbReference type="eggNOG" id="COG2755">
    <property type="taxonomic scope" value="Bacteria"/>
</dbReference>
<keyword evidence="2" id="KW-1185">Reference proteome</keyword>
<dbReference type="RefSeq" id="WP_013374306.1">
    <property type="nucleotide sequence ID" value="NC_014623.1"/>
</dbReference>
<dbReference type="Proteomes" id="UP000001351">
    <property type="component" value="Chromosome"/>
</dbReference>
<evidence type="ECO:0000313" key="1">
    <source>
        <dbReference type="EMBL" id="ADO68514.1"/>
    </source>
</evidence>
<sequence>MTRVLFIGNSYTSVNDLPGMLAAFAKHWVPSTPFTTEAIAPGGATLRSHLRQGIASQRIHEGGWQYVVLQEQSQLGGMHIDGVAFLGHPEALFFPAARQLAAQVTSVGARPLFYMTWSRREDLPTQRLLTDAYARIASELGAVLAPAGVAWERVRRERPELALYDEDGSHPAPAGTYLSACVLFSSIFRQPCPDVPVPFAPVPGDLARYLQRVGSDAALADPLPERVAPLPPLPVLPGLPPGDPLGPARLAGSWRGVLSLYPKAQGMSPALLSLSLETQGAEVFGRARLTMKSQSAEASVSLRVEADTVSFSIRDPSFLEASVGFRAVLKDGILQGVAFAEDPQGGQWYGSWTARPDAP</sequence>
<dbReference type="STRING" id="378806.STAUR_0710"/>
<proteinExistence type="predicted"/>
<dbReference type="EMBL" id="CP002271">
    <property type="protein sequence ID" value="ADO68514.1"/>
    <property type="molecule type" value="Genomic_DNA"/>
</dbReference>
<evidence type="ECO:0000313" key="2">
    <source>
        <dbReference type="Proteomes" id="UP000001351"/>
    </source>
</evidence>
<dbReference type="KEGG" id="sur:STAUR_0710"/>
<reference evidence="1 2" key="1">
    <citation type="journal article" date="2011" name="Mol. Biol. Evol.">
        <title>Comparative genomic analysis of fruiting body formation in Myxococcales.</title>
        <authorList>
            <person name="Huntley S."/>
            <person name="Hamann N."/>
            <person name="Wegener-Feldbrugge S."/>
            <person name="Treuner-Lange A."/>
            <person name="Kube M."/>
            <person name="Reinhardt R."/>
            <person name="Klages S."/>
            <person name="Muller R."/>
            <person name="Ronning C.M."/>
            <person name="Nierman W.C."/>
            <person name="Sogaard-Andersen L."/>
        </authorList>
    </citation>
    <scope>NUCLEOTIDE SEQUENCE [LARGE SCALE GENOMIC DNA]</scope>
    <source>
        <strain evidence="1 2">DW4/3-1</strain>
    </source>
</reference>
<dbReference type="HOGENOM" id="CLU_771410_0_0_7"/>
<dbReference type="AlphaFoldDB" id="E3FWK1"/>
<dbReference type="InterPro" id="IPR036514">
    <property type="entry name" value="SGNH_hydro_sf"/>
</dbReference>
<protein>
    <submittedName>
        <fullName evidence="1">Uncharacterized protein</fullName>
    </submittedName>
</protein>
<gene>
    <name evidence="1" type="ordered locus">STAUR_0710</name>
</gene>
<name>E3FWK1_STIAD</name>
<accession>E3FWK1</accession>
<dbReference type="GO" id="GO:0016788">
    <property type="term" value="F:hydrolase activity, acting on ester bonds"/>
    <property type="evidence" value="ECO:0007669"/>
    <property type="project" value="UniProtKB-ARBA"/>
</dbReference>
<organism evidence="1 2">
    <name type="scientific">Stigmatella aurantiaca (strain DW4/3-1)</name>
    <dbReference type="NCBI Taxonomy" id="378806"/>
    <lineage>
        <taxon>Bacteria</taxon>
        <taxon>Pseudomonadati</taxon>
        <taxon>Myxococcota</taxon>
        <taxon>Myxococcia</taxon>
        <taxon>Myxococcales</taxon>
        <taxon>Cystobacterineae</taxon>
        <taxon>Archangiaceae</taxon>
        <taxon>Stigmatella</taxon>
    </lineage>
</organism>
<dbReference type="Gene3D" id="3.40.50.1110">
    <property type="entry name" value="SGNH hydrolase"/>
    <property type="match status" value="1"/>
</dbReference>
<dbReference type="SUPFAM" id="SSF52266">
    <property type="entry name" value="SGNH hydrolase"/>
    <property type="match status" value="1"/>
</dbReference>